<evidence type="ECO:0000313" key="1">
    <source>
        <dbReference type="EMBL" id="SVE17239.1"/>
    </source>
</evidence>
<gene>
    <name evidence="1" type="ORF">METZ01_LOCUS470093</name>
</gene>
<organism evidence="1">
    <name type="scientific">marine metagenome</name>
    <dbReference type="NCBI Taxonomy" id="408172"/>
    <lineage>
        <taxon>unclassified sequences</taxon>
        <taxon>metagenomes</taxon>
        <taxon>ecological metagenomes</taxon>
    </lineage>
</organism>
<dbReference type="AlphaFoldDB" id="A0A383BBS2"/>
<feature type="non-terminal residue" evidence="1">
    <location>
        <position position="43"/>
    </location>
</feature>
<accession>A0A383BBS2</accession>
<protein>
    <submittedName>
        <fullName evidence="1">Uncharacterized protein</fullName>
    </submittedName>
</protein>
<reference evidence="1" key="1">
    <citation type="submission" date="2018-05" db="EMBL/GenBank/DDBJ databases">
        <authorList>
            <person name="Lanie J.A."/>
            <person name="Ng W.-L."/>
            <person name="Kazmierczak K.M."/>
            <person name="Andrzejewski T.M."/>
            <person name="Davidsen T.M."/>
            <person name="Wayne K.J."/>
            <person name="Tettelin H."/>
            <person name="Glass J.I."/>
            <person name="Rusch D."/>
            <person name="Podicherti R."/>
            <person name="Tsui H.-C.T."/>
            <person name="Winkler M.E."/>
        </authorList>
    </citation>
    <scope>NUCLEOTIDE SEQUENCE</scope>
</reference>
<sequence>MIGLSTAGAKAVPSLLTISGHKDWWIRSVGADISGNMGPVAQQ</sequence>
<name>A0A383BBS2_9ZZZZ</name>
<proteinExistence type="predicted"/>
<dbReference type="EMBL" id="UINC01199012">
    <property type="protein sequence ID" value="SVE17239.1"/>
    <property type="molecule type" value="Genomic_DNA"/>
</dbReference>